<keyword evidence="4" id="KW-1185">Reference proteome</keyword>
<gene>
    <name evidence="3" type="ORF">NNO07_21895</name>
</gene>
<keyword evidence="1" id="KW-0233">DNA recombination</keyword>
<evidence type="ECO:0000256" key="1">
    <source>
        <dbReference type="ARBA" id="ARBA00023172"/>
    </source>
</evidence>
<feature type="domain" description="Tyr recombinase" evidence="2">
    <location>
        <begin position="357"/>
        <end position="502"/>
    </location>
</feature>
<evidence type="ECO:0000259" key="2">
    <source>
        <dbReference type="Pfam" id="PF00589"/>
    </source>
</evidence>
<dbReference type="RefSeq" id="WP_271471936.1">
    <property type="nucleotide sequence ID" value="NZ_JANEWF010000033.1"/>
</dbReference>
<dbReference type="Proteomes" id="UP001211689">
    <property type="component" value="Unassembled WGS sequence"/>
</dbReference>
<evidence type="ECO:0000313" key="4">
    <source>
        <dbReference type="Proteomes" id="UP001211689"/>
    </source>
</evidence>
<organism evidence="3 4">
    <name type="scientific">Metapseudomonas resinovorans</name>
    <name type="common">Pseudomonas resinovorans</name>
    <dbReference type="NCBI Taxonomy" id="53412"/>
    <lineage>
        <taxon>Bacteria</taxon>
        <taxon>Pseudomonadati</taxon>
        <taxon>Pseudomonadota</taxon>
        <taxon>Gammaproteobacteria</taxon>
        <taxon>Pseudomonadales</taxon>
        <taxon>Pseudomonadaceae</taxon>
        <taxon>Metapseudomonas</taxon>
    </lineage>
</organism>
<dbReference type="EMBL" id="JANEWF010000033">
    <property type="protein sequence ID" value="MDA8485730.1"/>
    <property type="molecule type" value="Genomic_DNA"/>
</dbReference>
<reference evidence="3 4" key="1">
    <citation type="submission" date="2022-07" db="EMBL/GenBank/DDBJ databases">
        <title>Genome Analysis of Selected Gammaproteobacteria from Nigerian Food snails.</title>
        <authorList>
            <person name="Okafor A.C."/>
        </authorList>
    </citation>
    <scope>NUCLEOTIDE SEQUENCE [LARGE SCALE GENOMIC DNA]</scope>
    <source>
        <strain evidence="3 4">Awg 2</strain>
    </source>
</reference>
<sequence length="690" mass="78111">MSEAVVPRLEEFVRWRKQFLHLILESTGSIQEDDYASCEALAWYQNLMSTPISKVSLFGDMVLDFNKDVPNAARNSMGTHLRLDLSRFPNLNSVILLEIKFAFLCNLKIPSVLKYGRKGLRSLKPNSVIQAFKSGLFFVDALCARARLELGDDYFERSYLGLKSFDASFYRKVAESHQYTYGAALKRFFSTLRSKFLADNVFDGELPYVDLDSLPWLKVEKVGESDRVARVLPNNIFEKASREASFAIVDFLDAMGEVVHDKESLLKRNAKPFNLAGSYGVNSRNFDIYVAMRLRAQGYQTEDIVKDLGQVEADFFSDRSEGKFKSRWTLLRAADAPLNEDFKRYLNFISYCSCYIVAQYTGMRPSELSELLVDSCMQSDGDYYVLVSNLIKHRQSLAKLFDDKWVAIPIVRDAIRVGQLIARVRKNPYLFSGTTTVALGGKSISSTSHGIFYQLQTFFKEILSEDEFRDLRFSPYTLRHTLAFQMYRAEVGLPFISHQLKHFGELVGAIGQNKSFSETTLGYGGIGDILAKGGLKKGQAQPLRFMAEREYVQNYCDPDGSYAGPNADVHRDRLKKVFEGYMAAGYTKDEIFDQMAKQRLAVINVGQGFCYGGRREDFDASLPCIGSLRCNPNRCKNAVVTKANAPKWREVYVQNLAALRHPASAEREDELRAAMEEAKGVLAYLGEEVD</sequence>
<comment type="caution">
    <text evidence="3">The sequence shown here is derived from an EMBL/GenBank/DDBJ whole genome shotgun (WGS) entry which is preliminary data.</text>
</comment>
<dbReference type="InterPro" id="IPR002104">
    <property type="entry name" value="Integrase_catalytic"/>
</dbReference>
<proteinExistence type="predicted"/>
<dbReference type="SUPFAM" id="SSF56349">
    <property type="entry name" value="DNA breaking-rejoining enzymes"/>
    <property type="match status" value="1"/>
</dbReference>
<name>A0ABT4YA33_METRE</name>
<dbReference type="InterPro" id="IPR011010">
    <property type="entry name" value="DNA_brk_join_enz"/>
</dbReference>
<dbReference type="Pfam" id="PF00589">
    <property type="entry name" value="Phage_integrase"/>
    <property type="match status" value="1"/>
</dbReference>
<dbReference type="InterPro" id="IPR013762">
    <property type="entry name" value="Integrase-like_cat_sf"/>
</dbReference>
<evidence type="ECO:0000313" key="3">
    <source>
        <dbReference type="EMBL" id="MDA8485730.1"/>
    </source>
</evidence>
<protein>
    <submittedName>
        <fullName evidence="3">Site-specific integrase</fullName>
    </submittedName>
</protein>
<accession>A0ABT4YA33</accession>
<dbReference type="Gene3D" id="1.10.443.10">
    <property type="entry name" value="Intergrase catalytic core"/>
    <property type="match status" value="1"/>
</dbReference>